<keyword evidence="2 7" id="KW-0645">Protease</keyword>
<evidence type="ECO:0000256" key="2">
    <source>
        <dbReference type="ARBA" id="ARBA00022670"/>
    </source>
</evidence>
<feature type="compositionally biased region" description="Polar residues" evidence="5">
    <location>
        <begin position="230"/>
        <end position="241"/>
    </location>
</feature>
<dbReference type="RefSeq" id="XP_062625725.1">
    <property type="nucleotide sequence ID" value="XM_062769741.1"/>
</dbReference>
<dbReference type="AlphaFoldDB" id="A0AAF1BPQ3"/>
<dbReference type="EMBL" id="CP086715">
    <property type="protein sequence ID" value="WOO79693.1"/>
    <property type="molecule type" value="Genomic_DNA"/>
</dbReference>
<keyword evidence="4" id="KW-0788">Thiol protease</keyword>
<feature type="region of interest" description="Disordered" evidence="5">
    <location>
        <begin position="1"/>
        <end position="31"/>
    </location>
</feature>
<feature type="region of interest" description="Disordered" evidence="5">
    <location>
        <begin position="327"/>
        <end position="354"/>
    </location>
</feature>
<accession>A0AAF1BPQ3</accession>
<dbReference type="InterPro" id="IPR003653">
    <property type="entry name" value="Peptidase_C48_C"/>
</dbReference>
<dbReference type="PANTHER" id="PTHR12606">
    <property type="entry name" value="SENTRIN/SUMO-SPECIFIC PROTEASE"/>
    <property type="match status" value="1"/>
</dbReference>
<dbReference type="GeneID" id="87806459"/>
<feature type="compositionally biased region" description="Basic and acidic residues" evidence="5">
    <location>
        <begin position="327"/>
        <end position="338"/>
    </location>
</feature>
<evidence type="ECO:0000259" key="6">
    <source>
        <dbReference type="PROSITE" id="PS50600"/>
    </source>
</evidence>
<gene>
    <name evidence="7" type="primary">ulp-1</name>
    <name evidence="7" type="ORF">LOC62_02G003213</name>
</gene>
<sequence length="621" mass="69934">MNGLSVKRPFSAVSDNDSSEHRPSKLVKRAPNATNTVERNWGSWFGSAVQSFKGLFSSPGPTQPPMRSISPLASHPRGALGWIHSGGHQVFEVPDDGEDSGTEALAIRQKRDRGTLEARQHLNDHAARHTGIHHNPGQIHPNLEQPLFSSKYSPNFLPPSEHVNVRSSSTNSSSSAAGPSSGPSTPPRASTRPDVAYKKPSRSYSWKRQDDGSASPTTHEAYTRGPKQLSRPSKSSANLRTGRNDSGQEKMLQRHYVEAVNAGDHGTAMSLARVREAYEQDRSKERRDAARPFAARVGLSPDLRKEGDLSLSLHNLKLDVDKRRLLDDKLQGPREPRAVPKPIRNKRRPVPTSLDVQKTHVYDRLRREDQEAERQVKERLQPRIPDDVTPQQAAIIRDRFSDRSFAATLGSAELSSSSLQRLKPDVWLNDEVINFYVELINTRAKDDGRPLHCLNTFFYEKLSVAGYAGAKLARWTKRMKLDIFALDKLLIPINHGNSHWVCAVINFKQRRIEYYDSLADSGRRYEVFKTLRGYLQSEHQEKKGSSFDLRKWEDQFDPDTPKQNNYTDCGVFACQTLESTARGRDLVKQKFEFDGDNMAFFRRLMVVEIASGALGARPWGT</sequence>
<dbReference type="SUPFAM" id="SSF54001">
    <property type="entry name" value="Cysteine proteinases"/>
    <property type="match status" value="1"/>
</dbReference>
<dbReference type="GO" id="GO:0005634">
    <property type="term" value="C:nucleus"/>
    <property type="evidence" value="ECO:0007669"/>
    <property type="project" value="TreeGrafter"/>
</dbReference>
<feature type="region of interest" description="Disordered" evidence="5">
    <location>
        <begin position="129"/>
        <end position="250"/>
    </location>
</feature>
<dbReference type="PROSITE" id="PS50600">
    <property type="entry name" value="ULP_PROTEASE"/>
    <property type="match status" value="1"/>
</dbReference>
<keyword evidence="8" id="KW-1185">Reference proteome</keyword>
<evidence type="ECO:0000256" key="1">
    <source>
        <dbReference type="ARBA" id="ARBA00005234"/>
    </source>
</evidence>
<evidence type="ECO:0000256" key="3">
    <source>
        <dbReference type="ARBA" id="ARBA00022801"/>
    </source>
</evidence>
<evidence type="ECO:0000256" key="4">
    <source>
        <dbReference type="ARBA" id="ARBA00022807"/>
    </source>
</evidence>
<reference evidence="7" key="1">
    <citation type="submission" date="2023-10" db="EMBL/GenBank/DDBJ databases">
        <authorList>
            <person name="Noh H."/>
        </authorList>
    </citation>
    <scope>NUCLEOTIDE SEQUENCE</scope>
    <source>
        <strain evidence="7">DUCC4014</strain>
    </source>
</reference>
<protein>
    <submittedName>
        <fullName evidence="7">Sentrin-specific protease</fullName>
    </submittedName>
</protein>
<dbReference type="GO" id="GO:0016926">
    <property type="term" value="P:protein desumoylation"/>
    <property type="evidence" value="ECO:0007669"/>
    <property type="project" value="TreeGrafter"/>
</dbReference>
<evidence type="ECO:0000313" key="7">
    <source>
        <dbReference type="EMBL" id="WOO79693.1"/>
    </source>
</evidence>
<feature type="domain" description="Ubiquitin-like protease family profile" evidence="6">
    <location>
        <begin position="412"/>
        <end position="580"/>
    </location>
</feature>
<feature type="compositionally biased region" description="Polar residues" evidence="5">
    <location>
        <begin position="202"/>
        <end position="220"/>
    </location>
</feature>
<dbReference type="Pfam" id="PF02902">
    <property type="entry name" value="Peptidase_C48"/>
    <property type="match status" value="1"/>
</dbReference>
<dbReference type="GO" id="GO:0016929">
    <property type="term" value="F:deSUMOylase activity"/>
    <property type="evidence" value="ECO:0007669"/>
    <property type="project" value="TreeGrafter"/>
</dbReference>
<evidence type="ECO:0000313" key="8">
    <source>
        <dbReference type="Proteomes" id="UP000827549"/>
    </source>
</evidence>
<dbReference type="Gene3D" id="3.40.395.10">
    <property type="entry name" value="Adenoviral Proteinase, Chain A"/>
    <property type="match status" value="1"/>
</dbReference>
<dbReference type="GO" id="GO:0006508">
    <property type="term" value="P:proteolysis"/>
    <property type="evidence" value="ECO:0007669"/>
    <property type="project" value="UniProtKB-KW"/>
</dbReference>
<evidence type="ECO:0000256" key="5">
    <source>
        <dbReference type="SAM" id="MobiDB-lite"/>
    </source>
</evidence>
<dbReference type="Proteomes" id="UP000827549">
    <property type="component" value="Chromosome 2"/>
</dbReference>
<proteinExistence type="inferred from homology"/>
<keyword evidence="3" id="KW-0378">Hydrolase</keyword>
<feature type="compositionally biased region" description="Low complexity" evidence="5">
    <location>
        <begin position="166"/>
        <end position="193"/>
    </location>
</feature>
<name>A0AAF1BPQ3_9TREE</name>
<dbReference type="InterPro" id="IPR038765">
    <property type="entry name" value="Papain-like_cys_pep_sf"/>
</dbReference>
<comment type="similarity">
    <text evidence="1">Belongs to the peptidase C48 family.</text>
</comment>
<dbReference type="PANTHER" id="PTHR12606:SF141">
    <property type="entry name" value="GH15225P-RELATED"/>
    <property type="match status" value="1"/>
</dbReference>
<organism evidence="7 8">
    <name type="scientific">Vanrija pseudolonga</name>
    <dbReference type="NCBI Taxonomy" id="143232"/>
    <lineage>
        <taxon>Eukaryota</taxon>
        <taxon>Fungi</taxon>
        <taxon>Dikarya</taxon>
        <taxon>Basidiomycota</taxon>
        <taxon>Agaricomycotina</taxon>
        <taxon>Tremellomycetes</taxon>
        <taxon>Trichosporonales</taxon>
        <taxon>Trichosporonaceae</taxon>
        <taxon>Vanrija</taxon>
    </lineage>
</organism>